<dbReference type="PROSITE" id="PS50110">
    <property type="entry name" value="RESPONSE_REGULATORY"/>
    <property type="match status" value="1"/>
</dbReference>
<reference evidence="14" key="1">
    <citation type="journal article" date="2019" name="Int. J. Syst. Evol. Microbiol.">
        <title>The Global Catalogue of Microorganisms (GCM) 10K type strain sequencing project: providing services to taxonomists for standard genome sequencing and annotation.</title>
        <authorList>
            <consortium name="The Broad Institute Genomics Platform"/>
            <consortium name="The Broad Institute Genome Sequencing Center for Infectious Disease"/>
            <person name="Wu L."/>
            <person name="Ma J."/>
        </authorList>
    </citation>
    <scope>NUCLEOTIDE SEQUENCE [LARGE SCALE GENOMIC DNA]</scope>
    <source>
        <strain evidence="14">JCM 17688</strain>
    </source>
</reference>
<feature type="region of interest" description="Disordered" evidence="11">
    <location>
        <begin position="211"/>
        <end position="234"/>
    </location>
</feature>
<evidence type="ECO:0000259" key="12">
    <source>
        <dbReference type="PROSITE" id="PS50110"/>
    </source>
</evidence>
<dbReference type="Proteomes" id="UP001500635">
    <property type="component" value="Unassembled WGS sequence"/>
</dbReference>
<dbReference type="SUPFAM" id="SSF46785">
    <property type="entry name" value="Winged helix' DNA-binding domain"/>
    <property type="match status" value="1"/>
</dbReference>
<accession>A0ABP8JED8</accession>
<feature type="compositionally biased region" description="Basic and acidic residues" evidence="11">
    <location>
        <begin position="223"/>
        <end position="234"/>
    </location>
</feature>
<evidence type="ECO:0000256" key="6">
    <source>
        <dbReference type="ARBA" id="ARBA00023125"/>
    </source>
</evidence>
<protein>
    <recommendedName>
        <fullName evidence="9">Transcriptional regulatory protein</fullName>
    </recommendedName>
</protein>
<dbReference type="SMART" id="SM00448">
    <property type="entry name" value="REC"/>
    <property type="match status" value="1"/>
</dbReference>
<proteinExistence type="predicted"/>
<organism evidence="13 14">
    <name type="scientific">Tsukamurella soli</name>
    <dbReference type="NCBI Taxonomy" id="644556"/>
    <lineage>
        <taxon>Bacteria</taxon>
        <taxon>Bacillati</taxon>
        <taxon>Actinomycetota</taxon>
        <taxon>Actinomycetes</taxon>
        <taxon>Mycobacteriales</taxon>
        <taxon>Tsukamurellaceae</taxon>
        <taxon>Tsukamurella</taxon>
    </lineage>
</organism>
<dbReference type="RefSeq" id="WP_344993458.1">
    <property type="nucleotide sequence ID" value="NZ_BAABFR010000018.1"/>
</dbReference>
<keyword evidence="7 9" id="KW-0010">Activator</keyword>
<dbReference type="PANTHER" id="PTHR45526:SF1">
    <property type="entry name" value="TRANSCRIPTIONAL REGULATORY PROTEIN DCUR-RELATED"/>
    <property type="match status" value="1"/>
</dbReference>
<evidence type="ECO:0000256" key="5">
    <source>
        <dbReference type="ARBA" id="ARBA00023015"/>
    </source>
</evidence>
<dbReference type="InterPro" id="IPR001789">
    <property type="entry name" value="Sig_transdc_resp-reg_receiver"/>
</dbReference>
<keyword evidence="5 9" id="KW-0805">Transcription regulation</keyword>
<evidence type="ECO:0000313" key="13">
    <source>
        <dbReference type="EMBL" id="GAA4389411.1"/>
    </source>
</evidence>
<evidence type="ECO:0000256" key="4">
    <source>
        <dbReference type="ARBA" id="ARBA00023012"/>
    </source>
</evidence>
<keyword evidence="3 10" id="KW-0597">Phosphoprotein</keyword>
<gene>
    <name evidence="13" type="ORF">GCM10023147_16140</name>
</gene>
<dbReference type="InterPro" id="IPR024187">
    <property type="entry name" value="Sig_transdc_resp-reg_cit/mal"/>
</dbReference>
<dbReference type="Gene3D" id="1.10.10.10">
    <property type="entry name" value="Winged helix-like DNA-binding domain superfamily/Winged helix DNA-binding domain"/>
    <property type="match status" value="1"/>
</dbReference>
<evidence type="ECO:0000256" key="8">
    <source>
        <dbReference type="ARBA" id="ARBA00023163"/>
    </source>
</evidence>
<dbReference type="InterPro" id="IPR005471">
    <property type="entry name" value="Tscrpt_reg_IclR_N"/>
</dbReference>
<evidence type="ECO:0000256" key="10">
    <source>
        <dbReference type="PROSITE-ProRule" id="PRU00169"/>
    </source>
</evidence>
<dbReference type="Gene3D" id="3.40.50.2300">
    <property type="match status" value="1"/>
</dbReference>
<dbReference type="InterPro" id="IPR036390">
    <property type="entry name" value="WH_DNA-bd_sf"/>
</dbReference>
<keyword evidence="4 9" id="KW-0902">Two-component regulatory system</keyword>
<comment type="subcellular location">
    <subcellularLocation>
        <location evidence="1 9">Cytoplasm</location>
    </subcellularLocation>
</comment>
<keyword evidence="2 9" id="KW-0963">Cytoplasm</keyword>
<evidence type="ECO:0000256" key="9">
    <source>
        <dbReference type="PIRNR" id="PIRNR006171"/>
    </source>
</evidence>
<sequence>MTRDVRILVVDDDFRVAALHAGVVDAMAGLTAVGSARTASEARAVLADTPVDLALVDVYLPDGSGIDLVREIRCDAFVLGAANDSSTVRAGIAAGALVYLIKPFDNAELARRLAAYTAYRRILDAPQVTQAQVDAALSVLRSDPPTARRDDAVSVTERRVVAALTDAGGPLLADEIAERVGVSAGTARRYLADLVRSGVLAMELQYGSTGRPRQRYRLGARTDNPRETGRSWLG</sequence>
<name>A0ABP8JED8_9ACTN</name>
<feature type="modified residue" description="4-aspartylphosphate" evidence="10">
    <location>
        <position position="57"/>
    </location>
</feature>
<dbReference type="PIRSF" id="PIRSF006171">
    <property type="entry name" value="RR_citrat_malat"/>
    <property type="match status" value="1"/>
</dbReference>
<comment type="caution">
    <text evidence="13">The sequence shown here is derived from an EMBL/GenBank/DDBJ whole genome shotgun (WGS) entry which is preliminary data.</text>
</comment>
<evidence type="ECO:0000313" key="14">
    <source>
        <dbReference type="Proteomes" id="UP001500635"/>
    </source>
</evidence>
<dbReference type="PANTHER" id="PTHR45526">
    <property type="entry name" value="TRANSCRIPTIONAL REGULATORY PROTEIN DPIA"/>
    <property type="match status" value="1"/>
</dbReference>
<evidence type="ECO:0000256" key="3">
    <source>
        <dbReference type="ARBA" id="ARBA00022553"/>
    </source>
</evidence>
<keyword evidence="8 9" id="KW-0804">Transcription</keyword>
<keyword evidence="6 9" id="KW-0238">DNA-binding</keyword>
<evidence type="ECO:0000256" key="2">
    <source>
        <dbReference type="ARBA" id="ARBA00022490"/>
    </source>
</evidence>
<dbReference type="EMBL" id="BAABFR010000018">
    <property type="protein sequence ID" value="GAA4389411.1"/>
    <property type="molecule type" value="Genomic_DNA"/>
</dbReference>
<evidence type="ECO:0000256" key="7">
    <source>
        <dbReference type="ARBA" id="ARBA00023159"/>
    </source>
</evidence>
<dbReference type="InterPro" id="IPR036388">
    <property type="entry name" value="WH-like_DNA-bd_sf"/>
</dbReference>
<dbReference type="SUPFAM" id="SSF52172">
    <property type="entry name" value="CheY-like"/>
    <property type="match status" value="1"/>
</dbReference>
<dbReference type="InterPro" id="IPR051271">
    <property type="entry name" value="2C-system_Tx_regulators"/>
</dbReference>
<feature type="domain" description="Response regulatory" evidence="12">
    <location>
        <begin position="6"/>
        <end position="117"/>
    </location>
</feature>
<evidence type="ECO:0000256" key="11">
    <source>
        <dbReference type="SAM" id="MobiDB-lite"/>
    </source>
</evidence>
<keyword evidence="14" id="KW-1185">Reference proteome</keyword>
<dbReference type="InterPro" id="IPR011006">
    <property type="entry name" value="CheY-like_superfamily"/>
</dbReference>
<evidence type="ECO:0000256" key="1">
    <source>
        <dbReference type="ARBA" id="ARBA00004496"/>
    </source>
</evidence>
<dbReference type="Pfam" id="PF00072">
    <property type="entry name" value="Response_reg"/>
    <property type="match status" value="1"/>
</dbReference>
<dbReference type="Pfam" id="PF09339">
    <property type="entry name" value="HTH_IclR"/>
    <property type="match status" value="1"/>
</dbReference>